<feature type="coiled-coil region" evidence="1">
    <location>
        <begin position="162"/>
        <end position="189"/>
    </location>
</feature>
<dbReference type="RefSeq" id="WP_042468976.1">
    <property type="nucleotide sequence ID" value="NZ_BBJS01000030.1"/>
</dbReference>
<gene>
    <name evidence="2" type="ORF">SP6_30_02850</name>
</gene>
<dbReference type="Proteomes" id="UP000032025">
    <property type="component" value="Unassembled WGS sequence"/>
</dbReference>
<proteinExistence type="predicted"/>
<name>A0A0C9N3G0_SPHPI</name>
<sequence length="312" mass="32743">MAPPPIKILRPGTFTDIHGTKVTFTQSDLDQVIASYDRESDPAPIVVGHPKIDAPAFGWIGSLAMENGVLVAHPSEVVPAFAEAVEAGHYRKISPQLYPPSSPNNPKPGSWYLQHVGFLGGAAPAIKGLGTVAFADAVIGVVTLSIEEDTMSTDTNTPADAVAFAEREAALAERENALKTREADEAKRAKDARHAEHVAFAEGLIADVKLAPAGKDKVVGLLDLLDAGQSVAFGEGDANTMTPLAAFKSLFDGAQPVIALGEAAPRDKKPADAPKPGDIARRAQAYAEKMRTAGKPITTQAAVRFVTDNPDA</sequence>
<evidence type="ECO:0000313" key="2">
    <source>
        <dbReference type="EMBL" id="GAN14144.1"/>
    </source>
</evidence>
<dbReference type="GeneID" id="78528692"/>
<dbReference type="EMBL" id="BBJS01000030">
    <property type="protein sequence ID" value="GAN14144.1"/>
    <property type="molecule type" value="Genomic_DNA"/>
</dbReference>
<protein>
    <submittedName>
        <fullName evidence="2">DNA, contig: SP630</fullName>
    </submittedName>
</protein>
<keyword evidence="1" id="KW-0175">Coiled coil</keyword>
<dbReference type="AlphaFoldDB" id="A0A0C9N3G0"/>
<evidence type="ECO:0000313" key="3">
    <source>
        <dbReference type="Proteomes" id="UP000032025"/>
    </source>
</evidence>
<organism evidence="2 3">
    <name type="scientific">Sphingomonas paucimobilis NBRC 13935</name>
    <dbReference type="NCBI Taxonomy" id="1219050"/>
    <lineage>
        <taxon>Bacteria</taxon>
        <taxon>Pseudomonadati</taxon>
        <taxon>Pseudomonadota</taxon>
        <taxon>Alphaproteobacteria</taxon>
        <taxon>Sphingomonadales</taxon>
        <taxon>Sphingomonadaceae</taxon>
        <taxon>Sphingomonas</taxon>
    </lineage>
</organism>
<evidence type="ECO:0000256" key="1">
    <source>
        <dbReference type="SAM" id="Coils"/>
    </source>
</evidence>
<reference evidence="2 3" key="1">
    <citation type="submission" date="2014-08" db="EMBL/GenBank/DDBJ databases">
        <title>Whole genome shotgun sequence of Sphingomonas paucimobilis NBRC 13935.</title>
        <authorList>
            <person name="Hosoyama A."/>
            <person name="Hashimoto M."/>
            <person name="Hosoyama Y."/>
            <person name="Noguchi M."/>
            <person name="Uohara A."/>
            <person name="Ohji S."/>
            <person name="Katano-Makiyama Y."/>
            <person name="Ichikawa N."/>
            <person name="Kimura A."/>
            <person name="Yamazoe A."/>
            <person name="Fujita N."/>
        </authorList>
    </citation>
    <scope>NUCLEOTIDE SEQUENCE [LARGE SCALE GENOMIC DNA]</scope>
    <source>
        <strain evidence="2 3">NBRC 13935</strain>
    </source>
</reference>
<keyword evidence="3" id="KW-1185">Reference proteome</keyword>
<comment type="caution">
    <text evidence="2">The sequence shown here is derived from an EMBL/GenBank/DDBJ whole genome shotgun (WGS) entry which is preliminary data.</text>
</comment>
<accession>A0A0C9N3G0</accession>